<evidence type="ECO:0000256" key="5">
    <source>
        <dbReference type="ARBA" id="ARBA00022475"/>
    </source>
</evidence>
<dbReference type="PANTHER" id="PTHR34182">
    <property type="entry name" value="PROTEIN-EXPORT MEMBRANE PROTEIN SECG"/>
    <property type="match status" value="1"/>
</dbReference>
<feature type="compositionally biased region" description="Polar residues" evidence="12">
    <location>
        <begin position="90"/>
        <end position="106"/>
    </location>
</feature>
<name>A0A1T4TN85_9GAMM</name>
<dbReference type="Proteomes" id="UP000191116">
    <property type="component" value="Unassembled WGS sequence"/>
</dbReference>
<dbReference type="RefSeq" id="WP_080175095.1">
    <property type="nucleotide sequence ID" value="NZ_AP024854.1"/>
</dbReference>
<proteinExistence type="inferred from homology"/>
<keyword evidence="16" id="KW-1185">Reference proteome</keyword>
<feature type="transmembrane region" description="Helical" evidence="11">
    <location>
        <begin position="51"/>
        <end position="70"/>
    </location>
</feature>
<evidence type="ECO:0000256" key="3">
    <source>
        <dbReference type="ARBA" id="ARBA00017876"/>
    </source>
</evidence>
<dbReference type="Pfam" id="PF03840">
    <property type="entry name" value="SecG"/>
    <property type="match status" value="1"/>
</dbReference>
<evidence type="ECO:0000256" key="9">
    <source>
        <dbReference type="ARBA" id="ARBA00023010"/>
    </source>
</evidence>
<dbReference type="GO" id="GO:0005886">
    <property type="term" value="C:plasma membrane"/>
    <property type="evidence" value="ECO:0007669"/>
    <property type="project" value="UniProtKB-SubCell"/>
</dbReference>
<dbReference type="InterPro" id="IPR004692">
    <property type="entry name" value="SecG"/>
</dbReference>
<accession>A0A1T4TN85</accession>
<dbReference type="OrthoDB" id="9813947at2"/>
<evidence type="ECO:0000313" key="16">
    <source>
        <dbReference type="Proteomes" id="UP001306119"/>
    </source>
</evidence>
<comment type="similarity">
    <text evidence="2 11">Belongs to the SecG family.</text>
</comment>
<dbReference type="EMBL" id="JAYXUG010000007">
    <property type="protein sequence ID" value="MEC6832240.1"/>
    <property type="molecule type" value="Genomic_DNA"/>
</dbReference>
<dbReference type="Proteomes" id="UP001306119">
    <property type="component" value="Unassembled WGS sequence"/>
</dbReference>
<dbReference type="GO" id="GO:0065002">
    <property type="term" value="P:intracellular protein transmembrane transport"/>
    <property type="evidence" value="ECO:0007669"/>
    <property type="project" value="TreeGrafter"/>
</dbReference>
<keyword evidence="7 11" id="KW-0653">Protein transport</keyword>
<keyword evidence="6 11" id="KW-0812">Transmembrane</keyword>
<evidence type="ECO:0000256" key="8">
    <source>
        <dbReference type="ARBA" id="ARBA00022989"/>
    </source>
</evidence>
<evidence type="ECO:0000256" key="6">
    <source>
        <dbReference type="ARBA" id="ARBA00022692"/>
    </source>
</evidence>
<organism evidence="14 15">
    <name type="scientific">Photobacterium toruni</name>
    <dbReference type="NCBI Taxonomy" id="1935446"/>
    <lineage>
        <taxon>Bacteria</taxon>
        <taxon>Pseudomonadati</taxon>
        <taxon>Pseudomonadota</taxon>
        <taxon>Gammaproteobacteria</taxon>
        <taxon>Vibrionales</taxon>
        <taxon>Vibrionaceae</taxon>
        <taxon>Photobacterium</taxon>
    </lineage>
</organism>
<keyword evidence="10 11" id="KW-0472">Membrane</keyword>
<gene>
    <name evidence="14" type="primary">secG</name>
    <name evidence="14" type="ORF">CZ814_02315</name>
    <name evidence="13" type="ORF">VXS06_10745</name>
</gene>
<evidence type="ECO:0000256" key="1">
    <source>
        <dbReference type="ARBA" id="ARBA00004651"/>
    </source>
</evidence>
<comment type="subcellular location">
    <subcellularLocation>
        <location evidence="1 11">Cell membrane</location>
        <topology evidence="1 11">Multi-pass membrane protein</topology>
    </subcellularLocation>
</comment>
<reference evidence="13 16" key="2">
    <citation type="submission" date="2024-01" db="EMBL/GenBank/DDBJ databases">
        <title>Active colonisers of the gastrointestinal tract of Atlantic salmon farmed in a warm water region.</title>
        <authorList>
            <person name="Bowman J.P."/>
        </authorList>
    </citation>
    <scope>NUCLEOTIDE SEQUENCE [LARGE SCALE GENOMIC DNA]</scope>
    <source>
        <strain evidence="13 16">S3MW1</strain>
    </source>
</reference>
<evidence type="ECO:0000313" key="14">
    <source>
        <dbReference type="EMBL" id="SKA41867.1"/>
    </source>
</evidence>
<feature type="region of interest" description="Disordered" evidence="12">
    <location>
        <begin position="84"/>
        <end position="130"/>
    </location>
</feature>
<dbReference type="GO" id="GO:0043952">
    <property type="term" value="P:protein transport by the Sec complex"/>
    <property type="evidence" value="ECO:0007669"/>
    <property type="project" value="TreeGrafter"/>
</dbReference>
<dbReference type="GO" id="GO:0015450">
    <property type="term" value="F:protein-transporting ATPase activity"/>
    <property type="evidence" value="ECO:0007669"/>
    <property type="project" value="UniProtKB-UniRule"/>
</dbReference>
<dbReference type="GO" id="GO:0009306">
    <property type="term" value="P:protein secretion"/>
    <property type="evidence" value="ECO:0007669"/>
    <property type="project" value="UniProtKB-UniRule"/>
</dbReference>
<comment type="function">
    <text evidence="11">Involved in protein export. Participates in an early event of protein translocation.</text>
</comment>
<dbReference type="NCBIfam" id="TIGR00810">
    <property type="entry name" value="secG"/>
    <property type="match status" value="1"/>
</dbReference>
<evidence type="ECO:0000256" key="10">
    <source>
        <dbReference type="ARBA" id="ARBA00023136"/>
    </source>
</evidence>
<reference evidence="14 15" key="1">
    <citation type="submission" date="2017-02" db="EMBL/GenBank/DDBJ databases">
        <authorList>
            <person name="Peterson S.W."/>
        </authorList>
    </citation>
    <scope>NUCLEOTIDE SEQUENCE [LARGE SCALE GENOMIC DNA]</scope>
    <source>
        <strain evidence="14 15">CECT 9189</strain>
    </source>
</reference>
<keyword evidence="4 11" id="KW-0813">Transport</keyword>
<evidence type="ECO:0000256" key="7">
    <source>
        <dbReference type="ARBA" id="ARBA00022927"/>
    </source>
</evidence>
<evidence type="ECO:0000313" key="15">
    <source>
        <dbReference type="Proteomes" id="UP000191116"/>
    </source>
</evidence>
<evidence type="ECO:0000256" key="11">
    <source>
        <dbReference type="RuleBase" id="RU365087"/>
    </source>
</evidence>
<evidence type="ECO:0000256" key="2">
    <source>
        <dbReference type="ARBA" id="ARBA00008445"/>
    </source>
</evidence>
<comment type="caution">
    <text evidence="11">Lacks conserved residue(s) required for the propagation of feature annotation.</text>
</comment>
<keyword evidence="8 11" id="KW-1133">Transmembrane helix</keyword>
<evidence type="ECO:0000256" key="4">
    <source>
        <dbReference type="ARBA" id="ARBA00022448"/>
    </source>
</evidence>
<dbReference type="PANTHER" id="PTHR34182:SF1">
    <property type="entry name" value="PROTEIN-EXPORT MEMBRANE PROTEIN SECG"/>
    <property type="match status" value="1"/>
</dbReference>
<evidence type="ECO:0000313" key="13">
    <source>
        <dbReference type="EMBL" id="MEC6832240.1"/>
    </source>
</evidence>
<keyword evidence="5 11" id="KW-1003">Cell membrane</keyword>
<dbReference type="PRINTS" id="PR01651">
    <property type="entry name" value="SECGEXPORT"/>
</dbReference>
<keyword evidence="9 11" id="KW-0811">Translocation</keyword>
<protein>
    <recommendedName>
        <fullName evidence="3 11">Protein-export membrane protein SecG</fullName>
    </recommendedName>
</protein>
<sequence>MYEILLVIYLVAALGVIGLVMIQQGKGADMGASFGAGASGTLFGSSGSGNFLTRMTTLCAIIFFAISLVLGNISTKKAAETSGWDDLSAPATTQTVEQPKSTTTTDKVVAAEKTTENTAETTPAISEKSQ</sequence>
<evidence type="ECO:0000256" key="12">
    <source>
        <dbReference type="SAM" id="MobiDB-lite"/>
    </source>
</evidence>
<dbReference type="AlphaFoldDB" id="A0A1T4TN85"/>
<dbReference type="EMBL" id="FUWP01000012">
    <property type="protein sequence ID" value="SKA41867.1"/>
    <property type="molecule type" value="Genomic_DNA"/>
</dbReference>